<sequence length="140" mass="16044">MARKQTPTTPRSSGRIRSLVQKQREQKAGSEGFSATSEQEVRNTKRLALLDSDNYVSSKNKKQMESDDDGEVVLDQDEDVFNTRKINKLSKKREADRARRNKLQNFAHVLEQEYYEAYQTHVPTYISAAAAPSKYPPVHL</sequence>
<reference evidence="2 3" key="1">
    <citation type="journal article" date="2018" name="Genome Biol. Evol.">
        <title>Multiple Roots of Fruiting Body Formation in Amoebozoa.</title>
        <authorList>
            <person name="Hillmann F."/>
            <person name="Forbes G."/>
            <person name="Novohradska S."/>
            <person name="Ferling I."/>
            <person name="Riege K."/>
            <person name="Groth M."/>
            <person name="Westermann M."/>
            <person name="Marz M."/>
            <person name="Spaller T."/>
            <person name="Winckler T."/>
            <person name="Schaap P."/>
            <person name="Glockner G."/>
        </authorList>
    </citation>
    <scope>NUCLEOTIDE SEQUENCE [LARGE SCALE GENOMIC DNA]</scope>
    <source>
        <strain evidence="2 3">Jena</strain>
    </source>
</reference>
<proteinExistence type="predicted"/>
<dbReference type="STRING" id="1890364.A0A2P6N3X5"/>
<feature type="region of interest" description="Disordered" evidence="1">
    <location>
        <begin position="52"/>
        <end position="71"/>
    </location>
</feature>
<dbReference type="AlphaFoldDB" id="A0A2P6N3X5"/>
<feature type="region of interest" description="Disordered" evidence="1">
    <location>
        <begin position="1"/>
        <end position="46"/>
    </location>
</feature>
<gene>
    <name evidence="2" type="ORF">PROFUN_13479</name>
</gene>
<dbReference type="EMBL" id="MDYQ01000212">
    <property type="protein sequence ID" value="PRP78646.1"/>
    <property type="molecule type" value="Genomic_DNA"/>
</dbReference>
<accession>A0A2P6N3X5</accession>
<dbReference type="Proteomes" id="UP000241769">
    <property type="component" value="Unassembled WGS sequence"/>
</dbReference>
<feature type="compositionally biased region" description="Polar residues" evidence="1">
    <location>
        <begin position="1"/>
        <end position="12"/>
    </location>
</feature>
<keyword evidence="3" id="KW-1185">Reference proteome</keyword>
<name>A0A2P6N3X5_9EUKA</name>
<organism evidence="2 3">
    <name type="scientific">Planoprotostelium fungivorum</name>
    <dbReference type="NCBI Taxonomy" id="1890364"/>
    <lineage>
        <taxon>Eukaryota</taxon>
        <taxon>Amoebozoa</taxon>
        <taxon>Evosea</taxon>
        <taxon>Variosea</taxon>
        <taxon>Cavosteliida</taxon>
        <taxon>Cavosteliaceae</taxon>
        <taxon>Planoprotostelium</taxon>
    </lineage>
</organism>
<evidence type="ECO:0000313" key="2">
    <source>
        <dbReference type="EMBL" id="PRP78646.1"/>
    </source>
</evidence>
<dbReference type="OrthoDB" id="74807at2759"/>
<dbReference type="InParanoid" id="A0A2P6N3X5"/>
<evidence type="ECO:0000313" key="3">
    <source>
        <dbReference type="Proteomes" id="UP000241769"/>
    </source>
</evidence>
<dbReference type="FunCoup" id="A0A2P6N3X5">
    <property type="interactions" value="23"/>
</dbReference>
<evidence type="ECO:0000256" key="1">
    <source>
        <dbReference type="SAM" id="MobiDB-lite"/>
    </source>
</evidence>
<comment type="caution">
    <text evidence="2">The sequence shown here is derived from an EMBL/GenBank/DDBJ whole genome shotgun (WGS) entry which is preliminary data.</text>
</comment>
<protein>
    <submittedName>
        <fullName evidence="2">Uncharacterized protein</fullName>
    </submittedName>
</protein>